<protein>
    <submittedName>
        <fullName evidence="2">PH domain-containing protein</fullName>
    </submittedName>
</protein>
<dbReference type="PANTHER" id="PTHR35796">
    <property type="entry name" value="HYPOTHETICAL CYTOSOLIC PROTEIN"/>
    <property type="match status" value="1"/>
</dbReference>
<gene>
    <name evidence="2" type="ORF">SAMN05444396_10952</name>
</gene>
<sequence>MGLFNAILGNASEVNIQNVATEFEPLLIDGETIEKAYKLIRDMFIFTNKRLILAEKQLVGTKVEYMSIPYYSIKKFSKESAGILDMDAELKIWLNNDNAPIVKQFGKGGNNINEVYKILSQHTLK</sequence>
<evidence type="ECO:0000259" key="1">
    <source>
        <dbReference type="Pfam" id="PF08000"/>
    </source>
</evidence>
<dbReference type="OrthoDB" id="9803613at2"/>
<dbReference type="Proteomes" id="UP000184036">
    <property type="component" value="Unassembled WGS sequence"/>
</dbReference>
<dbReference type="AlphaFoldDB" id="A0A1M5J1R2"/>
<keyword evidence="3" id="KW-1185">Reference proteome</keyword>
<accession>A0A1M5J1R2</accession>
<dbReference type="Pfam" id="PF08000">
    <property type="entry name" value="bPH_1"/>
    <property type="match status" value="1"/>
</dbReference>
<reference evidence="3" key="1">
    <citation type="submission" date="2016-11" db="EMBL/GenBank/DDBJ databases">
        <authorList>
            <person name="Varghese N."/>
            <person name="Submissions S."/>
        </authorList>
    </citation>
    <scope>NUCLEOTIDE SEQUENCE [LARGE SCALE GENOMIC DNA]</scope>
    <source>
        <strain evidence="3">DSM 19741</strain>
    </source>
</reference>
<name>A0A1M5J1R2_9FLAO</name>
<dbReference type="InterPro" id="IPR012544">
    <property type="entry name" value="PHb"/>
</dbReference>
<dbReference type="STRING" id="271157.SAMN05444396_10952"/>
<dbReference type="EMBL" id="FQWE01000009">
    <property type="protein sequence ID" value="SHG34538.1"/>
    <property type="molecule type" value="Genomic_DNA"/>
</dbReference>
<dbReference type="SUPFAM" id="SSF50729">
    <property type="entry name" value="PH domain-like"/>
    <property type="match status" value="1"/>
</dbReference>
<evidence type="ECO:0000313" key="2">
    <source>
        <dbReference type="EMBL" id="SHG34538.1"/>
    </source>
</evidence>
<dbReference type="CDD" id="cd13225">
    <property type="entry name" value="PH-like_bacteria"/>
    <property type="match status" value="1"/>
</dbReference>
<dbReference type="Gene3D" id="2.30.29.50">
    <property type="entry name" value="Bacterial Pleckstrin homology domain"/>
    <property type="match status" value="1"/>
</dbReference>
<feature type="domain" description="Bacterial Pleckstrin homology" evidence="1">
    <location>
        <begin position="2"/>
        <end position="122"/>
    </location>
</feature>
<proteinExistence type="predicted"/>
<organism evidence="2 3">
    <name type="scientific">Flavobacterium segetis</name>
    <dbReference type="NCBI Taxonomy" id="271157"/>
    <lineage>
        <taxon>Bacteria</taxon>
        <taxon>Pseudomonadati</taxon>
        <taxon>Bacteroidota</taxon>
        <taxon>Flavobacteriia</taxon>
        <taxon>Flavobacteriales</taxon>
        <taxon>Flavobacteriaceae</taxon>
        <taxon>Flavobacterium</taxon>
    </lineage>
</organism>
<evidence type="ECO:0000313" key="3">
    <source>
        <dbReference type="Proteomes" id="UP000184036"/>
    </source>
</evidence>
<dbReference type="PANTHER" id="PTHR35796:SF3">
    <property type="entry name" value="BHLH DOMAIN-CONTAINING PROTEIN"/>
    <property type="match status" value="1"/>
</dbReference>
<dbReference type="InterPro" id="IPR037063">
    <property type="entry name" value="PHb_sf"/>
</dbReference>
<dbReference type="RefSeq" id="WP_072992902.1">
    <property type="nucleotide sequence ID" value="NZ_FQWE01000009.1"/>
</dbReference>